<dbReference type="SUPFAM" id="SSF82895">
    <property type="entry name" value="TSP-1 type 1 repeat"/>
    <property type="match status" value="6"/>
</dbReference>
<dbReference type="InterPro" id="IPR052065">
    <property type="entry name" value="Compl_asym_regulator"/>
</dbReference>
<dbReference type="FunFam" id="2.20.100.10:FF:000002">
    <property type="entry name" value="Unc-5 netrin receptor C"/>
    <property type="match status" value="1"/>
</dbReference>
<evidence type="ECO:0000313" key="4">
    <source>
        <dbReference type="EMBL" id="GFN88753.1"/>
    </source>
</evidence>
<feature type="compositionally biased region" description="Low complexity" evidence="3">
    <location>
        <begin position="60"/>
        <end position="70"/>
    </location>
</feature>
<organism evidence="4 5">
    <name type="scientific">Plakobranchus ocellatus</name>
    <dbReference type="NCBI Taxonomy" id="259542"/>
    <lineage>
        <taxon>Eukaryota</taxon>
        <taxon>Metazoa</taxon>
        <taxon>Spiralia</taxon>
        <taxon>Lophotrochozoa</taxon>
        <taxon>Mollusca</taxon>
        <taxon>Gastropoda</taxon>
        <taxon>Heterobranchia</taxon>
        <taxon>Euthyneura</taxon>
        <taxon>Panpulmonata</taxon>
        <taxon>Sacoglossa</taxon>
        <taxon>Placobranchoidea</taxon>
        <taxon>Plakobranchidae</taxon>
        <taxon>Plakobranchus</taxon>
    </lineage>
</organism>
<feature type="region of interest" description="Disordered" evidence="3">
    <location>
        <begin position="16"/>
        <end position="72"/>
    </location>
</feature>
<proteinExistence type="predicted"/>
<dbReference type="PRINTS" id="PR01705">
    <property type="entry name" value="TSP1REPEAT"/>
</dbReference>
<accession>A0AAV3Z0C0</accession>
<dbReference type="Pfam" id="PF00090">
    <property type="entry name" value="TSP_1"/>
    <property type="match status" value="6"/>
</dbReference>
<dbReference type="Gene3D" id="2.20.100.10">
    <property type="entry name" value="Thrombospondin type-1 (TSP1) repeat"/>
    <property type="match status" value="6"/>
</dbReference>
<keyword evidence="2" id="KW-1015">Disulfide bond</keyword>
<dbReference type="PROSITE" id="PS50092">
    <property type="entry name" value="TSP1"/>
    <property type="match status" value="6"/>
</dbReference>
<protein>
    <submittedName>
        <fullName evidence="4">Hemicentin-1</fullName>
    </submittedName>
</protein>
<keyword evidence="1" id="KW-0677">Repeat</keyword>
<dbReference type="InterPro" id="IPR036383">
    <property type="entry name" value="TSP1_rpt_sf"/>
</dbReference>
<dbReference type="AlphaFoldDB" id="A0AAV3Z0C0"/>
<dbReference type="InterPro" id="IPR000884">
    <property type="entry name" value="TSP1_rpt"/>
</dbReference>
<dbReference type="FunFam" id="2.20.100.10:FF:000001">
    <property type="entry name" value="semaphorin-5A isoform X1"/>
    <property type="match status" value="1"/>
</dbReference>
<dbReference type="PANTHER" id="PTHR22906">
    <property type="entry name" value="PROPERDIN"/>
    <property type="match status" value="1"/>
</dbReference>
<evidence type="ECO:0000256" key="2">
    <source>
        <dbReference type="ARBA" id="ARBA00023157"/>
    </source>
</evidence>
<evidence type="ECO:0000313" key="5">
    <source>
        <dbReference type="Proteomes" id="UP000735302"/>
    </source>
</evidence>
<keyword evidence="5" id="KW-1185">Reference proteome</keyword>
<evidence type="ECO:0000256" key="1">
    <source>
        <dbReference type="ARBA" id="ARBA00022737"/>
    </source>
</evidence>
<gene>
    <name evidence="4" type="ORF">PoB_001525900</name>
</gene>
<dbReference type="FunFam" id="2.20.100.10:FF:000007">
    <property type="entry name" value="Thrombospondin 1"/>
    <property type="match status" value="2"/>
</dbReference>
<reference evidence="4 5" key="1">
    <citation type="journal article" date="2021" name="Elife">
        <title>Chloroplast acquisition without the gene transfer in kleptoplastic sea slugs, Plakobranchus ocellatus.</title>
        <authorList>
            <person name="Maeda T."/>
            <person name="Takahashi S."/>
            <person name="Yoshida T."/>
            <person name="Shimamura S."/>
            <person name="Takaki Y."/>
            <person name="Nagai Y."/>
            <person name="Toyoda A."/>
            <person name="Suzuki Y."/>
            <person name="Arimoto A."/>
            <person name="Ishii H."/>
            <person name="Satoh N."/>
            <person name="Nishiyama T."/>
            <person name="Hasebe M."/>
            <person name="Maruyama T."/>
            <person name="Minagawa J."/>
            <person name="Obokata J."/>
            <person name="Shigenobu S."/>
        </authorList>
    </citation>
    <scope>NUCLEOTIDE SEQUENCE [LARGE SCALE GENOMIC DNA]</scope>
</reference>
<comment type="caution">
    <text evidence="4">The sequence shown here is derived from an EMBL/GenBank/DDBJ whole genome shotgun (WGS) entry which is preliminary data.</text>
</comment>
<dbReference type="EMBL" id="BLXT01001882">
    <property type="protein sequence ID" value="GFN88753.1"/>
    <property type="molecule type" value="Genomic_DNA"/>
</dbReference>
<feature type="compositionally biased region" description="Low complexity" evidence="3">
    <location>
        <begin position="16"/>
        <end position="38"/>
    </location>
</feature>
<dbReference type="Proteomes" id="UP000735302">
    <property type="component" value="Unassembled WGS sequence"/>
</dbReference>
<feature type="compositionally biased region" description="Polar residues" evidence="3">
    <location>
        <begin position="48"/>
        <end position="59"/>
    </location>
</feature>
<dbReference type="SMART" id="SM00209">
    <property type="entry name" value="TSP1"/>
    <property type="match status" value="6"/>
</dbReference>
<dbReference type="PANTHER" id="PTHR22906:SF53">
    <property type="entry name" value="HEMICENTIN-1"/>
    <property type="match status" value="1"/>
</dbReference>
<name>A0AAV3Z0C0_9GAST</name>
<evidence type="ECO:0000256" key="3">
    <source>
        <dbReference type="SAM" id="MobiDB-lite"/>
    </source>
</evidence>
<sequence>MKLGRNRFECTPCSSLLKHAPSSSSSASLSSSSSSSSSNRVSLVERASISSTATTGKQITPTTSPESTTEFVWPTPGRRELVAEEYPPWRSEAREAIVWQEWSPCSVSCGAGWRSRARVCDGCDLNDYENVRVQPCMDNFYCPVDGNWGPWRPWGSCSTTCSVGTRTRTRKCNYPPPAFGGAYCPGEGVAQKECHLNNCPVDGGWGAWSELSACSKTCGQGRAIRMRQCDSPLPSHGGKDCPGLSEARQRCEVVKCPVNGAWSTWSVWGECSVTCGTGVREKVRSCDNPRPRHGGQDCHGEARVLKECYAGRPCPVDGSWSEWSAYSKCRARRCAKGFQVRTRRCTSPRPSNGGRKCRGKQYERAECFNDVNCPQNGNWCPWSQWNSCSSSCAQKTSVRGRQRHCACPPSKGGGLECDGESLEIEECQDLPKCHTPANDVHSGRKVLDKKTPDLAPAALTTTASRAPAKSSLVTQKVTNTAYSTQRPAVAVNTSGPPSGQGADGGARTCDIRVPADLRVKSLSTVPPTPHGATNMFGSSLISLVRKYTKPAAASILSRGRGCPMCIHLQPGRLNILVGSCSNTHCPRRPRL</sequence>